<evidence type="ECO:0000259" key="3">
    <source>
        <dbReference type="Pfam" id="PF04840"/>
    </source>
</evidence>
<dbReference type="GO" id="GO:0005768">
    <property type="term" value="C:endosome"/>
    <property type="evidence" value="ECO:0007669"/>
    <property type="project" value="TreeGrafter"/>
</dbReference>
<name>A0A9P6NDK6_9BASI</name>
<dbReference type="PIRSF" id="PIRSF007949">
    <property type="entry name" value="VPS16"/>
    <property type="match status" value="1"/>
</dbReference>
<evidence type="ECO:0000259" key="4">
    <source>
        <dbReference type="Pfam" id="PF04841"/>
    </source>
</evidence>
<feature type="domain" description="Vps16 N-terminal" evidence="4">
    <location>
        <begin position="252"/>
        <end position="487"/>
    </location>
</feature>
<feature type="domain" description="Vps16 C-terminal" evidence="3">
    <location>
        <begin position="832"/>
        <end position="956"/>
    </location>
</feature>
<comment type="similarity">
    <text evidence="1">Belongs to the VPS16 family.</text>
</comment>
<sequence>MAGTLAPNSADWDAVGDTYYRKQEIYRMCWSVADLSSYRVVGAPLGGPLAITLDTSKPIPLIGPNASISSTTRPRIHVHSSSGKLIYNIAWDHPSRLVSFGFTRAETLVALSSDGFYRLYPINRPSSPSSGSDLILYTQHSLGSATEEVGIVDGKIWPDGMVVMRSDLTFVQVKGWPESDASNDEDPFSSQTALSDRWVASQPPNFATGLATDASHFPSDQGSGRMDSIESSGLTDRPISWAVIPPSSSNTGVIQILVSRSDSIVVIDPMDSTDQRLSSKGPYERIVPSPNGKFVALLTSAASPSPFTVWVVSSDFTRELSEYSLQEQHPHDLISEGPPTQMVWCGGDTVIVGWDQSLVMIGPFGASLRYAFTDPIHLVGEMDGVRVVTSHTCEFISKVGPSTISVFRPGSTSPAAILFDALDHFDKQSARVSDEHIRTIKKTLSEAVTVCIKAAGAEWEVRWQERLLKAASFGKAFLDAFNPELFVQTAKILRVLNAVRHHEIGIPLTYEQYLSRSPTHLVYRLTARAHYLLALRITEFLDLSPAPVLAQWARSLIMSANLTFDGTPGTGTKALCERIVTKLKGRVGIGPADIAQIAWSLGKTKLSIDILSYESRPIKQIPLLMKMNQSKEALNQSIKSLDPDLLQSVLWDIRANKSLAEFLTLIEGREEAISVIRVWAKSTIERRQAFSQPNAHDGRNKTVGLSPDWELFRDFCYQDDRRTESACLALEESYLSRCNLNTNPIGLPPDWDSFFAAKLDKMKTGTQFFSEDADRVFEQRMVDESARLIKFQKTLIQDVVKSLESSPVGINDPIKKAFLECMFFNQGQTMPSLNETIRQCIKLGLRKQADKLKNEFKVPEKRYWNVKLKALVELRDWDGLENWAGKKSPIGFEPFVNHLLTMGCHREALRYVPKCEAKNRVELYVKCGEWVTAGEECADRGETSKLIELRQRCPNPYVAATLAKMVDDLAA</sequence>
<dbReference type="GO" id="GO:0030897">
    <property type="term" value="C:HOPS complex"/>
    <property type="evidence" value="ECO:0007669"/>
    <property type="project" value="TreeGrafter"/>
</dbReference>
<evidence type="ECO:0008006" key="7">
    <source>
        <dbReference type="Google" id="ProtNLM"/>
    </source>
</evidence>
<dbReference type="InterPro" id="IPR006926">
    <property type="entry name" value="Vps16_N"/>
</dbReference>
<protein>
    <recommendedName>
        <fullName evidence="7">Vacuolar protein sorting-associated protein 16 homolog</fullName>
    </recommendedName>
</protein>
<dbReference type="InterPro" id="IPR016534">
    <property type="entry name" value="VPS16"/>
</dbReference>
<accession>A0A9P6NDK6</accession>
<dbReference type="GO" id="GO:0016197">
    <property type="term" value="P:endosomal transport"/>
    <property type="evidence" value="ECO:0007669"/>
    <property type="project" value="TreeGrafter"/>
</dbReference>
<keyword evidence="6" id="KW-1185">Reference proteome</keyword>
<dbReference type="PANTHER" id="PTHR12811">
    <property type="entry name" value="VACUOLAR PROTEIN SORTING VPS16"/>
    <property type="match status" value="1"/>
</dbReference>
<comment type="caution">
    <text evidence="5">The sequence shown here is derived from an EMBL/GenBank/DDBJ whole genome shotgun (WGS) entry which is preliminary data.</text>
</comment>
<dbReference type="EMBL" id="MU167301">
    <property type="protein sequence ID" value="KAG0144149.1"/>
    <property type="molecule type" value="Genomic_DNA"/>
</dbReference>
<proteinExistence type="inferred from homology"/>
<reference evidence="5" key="1">
    <citation type="submission" date="2013-11" db="EMBL/GenBank/DDBJ databases">
        <title>Genome sequence of the fusiform rust pathogen reveals effectors for host alternation and coevolution with pine.</title>
        <authorList>
            <consortium name="DOE Joint Genome Institute"/>
            <person name="Smith K."/>
            <person name="Pendleton A."/>
            <person name="Kubisiak T."/>
            <person name="Anderson C."/>
            <person name="Salamov A."/>
            <person name="Aerts A."/>
            <person name="Riley R."/>
            <person name="Clum A."/>
            <person name="Lindquist E."/>
            <person name="Ence D."/>
            <person name="Campbell M."/>
            <person name="Kronenberg Z."/>
            <person name="Feau N."/>
            <person name="Dhillon B."/>
            <person name="Hamelin R."/>
            <person name="Burleigh J."/>
            <person name="Smith J."/>
            <person name="Yandell M."/>
            <person name="Nelson C."/>
            <person name="Grigoriev I."/>
            <person name="Davis J."/>
        </authorList>
    </citation>
    <scope>NUCLEOTIDE SEQUENCE</scope>
    <source>
        <strain evidence="5">G11</strain>
    </source>
</reference>
<feature type="domain" description="Vps16 N-terminal" evidence="4">
    <location>
        <begin position="8"/>
        <end position="179"/>
    </location>
</feature>
<dbReference type="GO" id="GO:0003779">
    <property type="term" value="F:actin binding"/>
    <property type="evidence" value="ECO:0007669"/>
    <property type="project" value="TreeGrafter"/>
</dbReference>
<dbReference type="PANTHER" id="PTHR12811:SF0">
    <property type="entry name" value="VACUOLAR PROTEIN SORTING-ASSOCIATED PROTEIN 16 HOMOLOG"/>
    <property type="match status" value="1"/>
</dbReference>
<dbReference type="InterPro" id="IPR006925">
    <property type="entry name" value="Vps16_C"/>
</dbReference>
<dbReference type="InterPro" id="IPR038132">
    <property type="entry name" value="Vps16_C_sf"/>
</dbReference>
<gene>
    <name evidence="5" type="ORF">CROQUDRAFT_660316</name>
</gene>
<organism evidence="5 6">
    <name type="scientific">Cronartium quercuum f. sp. fusiforme G11</name>
    <dbReference type="NCBI Taxonomy" id="708437"/>
    <lineage>
        <taxon>Eukaryota</taxon>
        <taxon>Fungi</taxon>
        <taxon>Dikarya</taxon>
        <taxon>Basidiomycota</taxon>
        <taxon>Pucciniomycotina</taxon>
        <taxon>Pucciniomycetes</taxon>
        <taxon>Pucciniales</taxon>
        <taxon>Coleosporiaceae</taxon>
        <taxon>Cronartium</taxon>
    </lineage>
</organism>
<dbReference type="Pfam" id="PF04840">
    <property type="entry name" value="Vps16_C"/>
    <property type="match status" value="2"/>
</dbReference>
<evidence type="ECO:0000256" key="2">
    <source>
        <dbReference type="SAM" id="MobiDB-lite"/>
    </source>
</evidence>
<dbReference type="Gene3D" id="1.10.150.780">
    <property type="entry name" value="Vps16, C-terminal region"/>
    <property type="match status" value="1"/>
</dbReference>
<dbReference type="GO" id="GO:0006886">
    <property type="term" value="P:intracellular protein transport"/>
    <property type="evidence" value="ECO:0007669"/>
    <property type="project" value="InterPro"/>
</dbReference>
<feature type="domain" description="Vps16 C-terminal" evidence="3">
    <location>
        <begin position="592"/>
        <end position="681"/>
    </location>
</feature>
<dbReference type="Proteomes" id="UP000886653">
    <property type="component" value="Unassembled WGS sequence"/>
</dbReference>
<evidence type="ECO:0000313" key="6">
    <source>
        <dbReference type="Proteomes" id="UP000886653"/>
    </source>
</evidence>
<dbReference type="GO" id="GO:0042144">
    <property type="term" value="P:vacuole fusion, non-autophagic"/>
    <property type="evidence" value="ECO:0007669"/>
    <property type="project" value="TreeGrafter"/>
</dbReference>
<dbReference type="OrthoDB" id="1792at2759"/>
<feature type="region of interest" description="Disordered" evidence="2">
    <location>
        <begin position="209"/>
        <end position="232"/>
    </location>
</feature>
<evidence type="ECO:0000313" key="5">
    <source>
        <dbReference type="EMBL" id="KAG0144149.1"/>
    </source>
</evidence>
<dbReference type="AlphaFoldDB" id="A0A9P6NDK6"/>
<dbReference type="Pfam" id="PF04841">
    <property type="entry name" value="Vps16_N"/>
    <property type="match status" value="2"/>
</dbReference>
<evidence type="ECO:0000256" key="1">
    <source>
        <dbReference type="ARBA" id="ARBA00009250"/>
    </source>
</evidence>